<comment type="caution">
    <text evidence="1">The sequence shown here is derived from an EMBL/GenBank/DDBJ whole genome shotgun (WGS) entry which is preliminary data.</text>
</comment>
<keyword evidence="2" id="KW-1185">Reference proteome</keyword>
<name>A0A9X3U0S0_9PROT</name>
<sequence>MPRNDGWGVVYPAAYSPAAEDGMRVAFLRWNREVPVFGLGNEAVVIASRVRGVAIQILGRSGWTDGAWLCRFTSWGGCGTKV</sequence>
<dbReference type="EMBL" id="JANWOI010000004">
    <property type="protein sequence ID" value="MDA5194917.1"/>
    <property type="molecule type" value="Genomic_DNA"/>
</dbReference>
<evidence type="ECO:0000313" key="1">
    <source>
        <dbReference type="EMBL" id="MDA5194917.1"/>
    </source>
</evidence>
<evidence type="ECO:0000313" key="2">
    <source>
        <dbReference type="Proteomes" id="UP001141619"/>
    </source>
</evidence>
<reference evidence="1" key="1">
    <citation type="submission" date="2022-08" db="EMBL/GenBank/DDBJ databases">
        <authorList>
            <person name="Vandamme P."/>
            <person name="Hettiarachchi A."/>
            <person name="Peeters C."/>
            <person name="Cnockaert M."/>
            <person name="Carlier A."/>
        </authorList>
    </citation>
    <scope>NUCLEOTIDE SEQUENCE</scope>
    <source>
        <strain evidence="1">LMG 31809</strain>
    </source>
</reference>
<protein>
    <submittedName>
        <fullName evidence="1">Uncharacterized protein</fullName>
    </submittedName>
</protein>
<organism evidence="1 2">
    <name type="scientific">Govanella unica</name>
    <dbReference type="NCBI Taxonomy" id="2975056"/>
    <lineage>
        <taxon>Bacteria</taxon>
        <taxon>Pseudomonadati</taxon>
        <taxon>Pseudomonadota</taxon>
        <taxon>Alphaproteobacteria</taxon>
        <taxon>Emcibacterales</taxon>
        <taxon>Govanellaceae</taxon>
        <taxon>Govanella</taxon>
    </lineage>
</organism>
<dbReference type="Proteomes" id="UP001141619">
    <property type="component" value="Unassembled WGS sequence"/>
</dbReference>
<dbReference type="RefSeq" id="WP_274944623.1">
    <property type="nucleotide sequence ID" value="NZ_JANWOI010000004.1"/>
</dbReference>
<proteinExistence type="predicted"/>
<gene>
    <name evidence="1" type="ORF">NYP16_13240</name>
</gene>
<accession>A0A9X3U0S0</accession>
<dbReference type="AlphaFoldDB" id="A0A9X3U0S0"/>
<reference evidence="1" key="2">
    <citation type="journal article" date="2023" name="Syst. Appl. Microbiol.">
        <title>Govania unica gen. nov., sp. nov., a rare biosphere bacterium that represents a novel family in the class Alphaproteobacteria.</title>
        <authorList>
            <person name="Vandamme P."/>
            <person name="Peeters C."/>
            <person name="Hettiarachchi A."/>
            <person name="Cnockaert M."/>
            <person name="Carlier A."/>
        </authorList>
    </citation>
    <scope>NUCLEOTIDE SEQUENCE</scope>
    <source>
        <strain evidence="1">LMG 31809</strain>
    </source>
</reference>